<dbReference type="Gene3D" id="3.90.1140.10">
    <property type="entry name" value="Cyclic phosphodiesterase"/>
    <property type="match status" value="1"/>
</dbReference>
<dbReference type="GO" id="GO:0004113">
    <property type="term" value="F:2',3'-cyclic-nucleotide 3'-phosphodiesterase activity"/>
    <property type="evidence" value="ECO:0007669"/>
    <property type="project" value="InterPro"/>
</dbReference>
<dbReference type="Pfam" id="PF13563">
    <property type="entry name" value="2_5_RNA_ligase2"/>
    <property type="match status" value="1"/>
</dbReference>
<evidence type="ECO:0000256" key="2">
    <source>
        <dbReference type="HAMAP-Rule" id="MF_01940"/>
    </source>
</evidence>
<dbReference type="GO" id="GO:0008664">
    <property type="term" value="F:RNA 2',3'-cyclic 3'-phosphodiesterase activity"/>
    <property type="evidence" value="ECO:0007669"/>
    <property type="project" value="UniProtKB-EC"/>
</dbReference>
<comment type="catalytic activity">
    <reaction evidence="2">
        <text>a 3'-end 2',3'-cyclophospho-ribonucleotide-RNA + H2O = a 3'-end 2'-phospho-ribonucleotide-RNA + H(+)</text>
        <dbReference type="Rhea" id="RHEA:11828"/>
        <dbReference type="Rhea" id="RHEA-COMP:10464"/>
        <dbReference type="Rhea" id="RHEA-COMP:17353"/>
        <dbReference type="ChEBI" id="CHEBI:15377"/>
        <dbReference type="ChEBI" id="CHEBI:15378"/>
        <dbReference type="ChEBI" id="CHEBI:83064"/>
        <dbReference type="ChEBI" id="CHEBI:173113"/>
        <dbReference type="EC" id="3.1.4.58"/>
    </reaction>
</comment>
<reference evidence="3 4" key="1">
    <citation type="journal article" date="2016" name="Nat. Commun.">
        <title>Thousands of microbial genomes shed light on interconnected biogeochemical processes in an aquifer system.</title>
        <authorList>
            <person name="Anantharaman K."/>
            <person name="Brown C.T."/>
            <person name="Hug L.A."/>
            <person name="Sharon I."/>
            <person name="Castelle C.J."/>
            <person name="Probst A.J."/>
            <person name="Thomas B.C."/>
            <person name="Singh A."/>
            <person name="Wilkins M.J."/>
            <person name="Karaoz U."/>
            <person name="Brodie E.L."/>
            <person name="Williams K.H."/>
            <person name="Hubbard S.S."/>
            <person name="Banfield J.F."/>
        </authorList>
    </citation>
    <scope>NUCLEOTIDE SEQUENCE [LARGE SCALE GENOMIC DNA]</scope>
</reference>
<keyword evidence="3" id="KW-0436">Ligase</keyword>
<feature type="short sequence motif" description="HXTX 2" evidence="2">
    <location>
        <begin position="122"/>
        <end position="125"/>
    </location>
</feature>
<dbReference type="AlphaFoldDB" id="A0A1F7WZT5"/>
<feature type="active site" description="Proton donor" evidence="2">
    <location>
        <position position="39"/>
    </location>
</feature>
<proteinExistence type="inferred from homology"/>
<dbReference type="HAMAP" id="MF_01940">
    <property type="entry name" value="RNA_CPDase"/>
    <property type="match status" value="1"/>
</dbReference>
<dbReference type="EMBL" id="MGFP01000055">
    <property type="protein sequence ID" value="OGM08310.1"/>
    <property type="molecule type" value="Genomic_DNA"/>
</dbReference>
<dbReference type="PANTHER" id="PTHR35561">
    <property type="entry name" value="RNA 2',3'-CYCLIC PHOSPHODIESTERASE"/>
    <property type="match status" value="1"/>
</dbReference>
<dbReference type="GO" id="GO:0016874">
    <property type="term" value="F:ligase activity"/>
    <property type="evidence" value="ECO:0007669"/>
    <property type="project" value="UniProtKB-KW"/>
</dbReference>
<dbReference type="InterPro" id="IPR004175">
    <property type="entry name" value="RNA_CPDase"/>
</dbReference>
<dbReference type="InterPro" id="IPR009097">
    <property type="entry name" value="Cyclic_Pdiesterase"/>
</dbReference>
<comment type="function">
    <text evidence="2">Hydrolyzes RNA 2',3'-cyclic phosphodiester to an RNA 2'-phosphomonoester.</text>
</comment>
<feature type="active site" description="Proton acceptor" evidence="2">
    <location>
        <position position="122"/>
    </location>
</feature>
<protein>
    <recommendedName>
        <fullName evidence="2">RNA 2',3'-cyclic phosphodiesterase</fullName>
        <shortName evidence="2">RNA 2',3'-CPDase</shortName>
        <ecNumber evidence="2">3.1.4.58</ecNumber>
    </recommendedName>
</protein>
<keyword evidence="1 2" id="KW-0378">Hydrolase</keyword>
<comment type="caution">
    <text evidence="3">The sequence shown here is derived from an EMBL/GenBank/DDBJ whole genome shotgun (WGS) entry which is preliminary data.</text>
</comment>
<dbReference type="EC" id="3.1.4.58" evidence="2"/>
<comment type="similarity">
    <text evidence="2">Belongs to the 2H phosphoesterase superfamily. ThpR family.</text>
</comment>
<name>A0A1F7WZT5_9BACT</name>
<evidence type="ECO:0000313" key="4">
    <source>
        <dbReference type="Proteomes" id="UP000179219"/>
    </source>
</evidence>
<feature type="short sequence motif" description="HXTX 1" evidence="2">
    <location>
        <begin position="39"/>
        <end position="42"/>
    </location>
</feature>
<gene>
    <name evidence="3" type="ORF">A2159_02020</name>
</gene>
<dbReference type="PANTHER" id="PTHR35561:SF1">
    <property type="entry name" value="RNA 2',3'-CYCLIC PHOSPHODIESTERASE"/>
    <property type="match status" value="1"/>
</dbReference>
<dbReference type="SUPFAM" id="SSF55144">
    <property type="entry name" value="LigT-like"/>
    <property type="match status" value="1"/>
</dbReference>
<evidence type="ECO:0000256" key="1">
    <source>
        <dbReference type="ARBA" id="ARBA00022801"/>
    </source>
</evidence>
<dbReference type="Proteomes" id="UP000179219">
    <property type="component" value="Unassembled WGS sequence"/>
</dbReference>
<organism evidence="3 4">
    <name type="scientific">Candidatus Woesebacteria bacterium RBG_13_34_9</name>
    <dbReference type="NCBI Taxonomy" id="1802477"/>
    <lineage>
        <taxon>Bacteria</taxon>
        <taxon>Candidatus Woeseibacteriota</taxon>
    </lineage>
</organism>
<evidence type="ECO:0000313" key="3">
    <source>
        <dbReference type="EMBL" id="OGM08310.1"/>
    </source>
</evidence>
<accession>A0A1F7WZT5</accession>
<dbReference type="NCBIfam" id="TIGR02258">
    <property type="entry name" value="2_5_ligase"/>
    <property type="match status" value="1"/>
</dbReference>
<sequence>MRIFIGIKADKDLLKKISDWKKSFKIGFPARFIDDKNLHITLIPPWIEEKSKIKSKISNINSILSKIQPFFIELSRIKFGPDEKRPCLIWAEGVADRKILSLKEIIEDTLKIKPERRIFKLHLTIARFKFNNFKNIKRLRQTIKWKQEVKSFYLFESILSPKGAEYKIIKEFKLASNSGT</sequence>